<dbReference type="Gene3D" id="3.30.420.10">
    <property type="entry name" value="Ribonuclease H-like superfamily/Ribonuclease H"/>
    <property type="match status" value="1"/>
</dbReference>
<dbReference type="OrthoDB" id="444848at2759"/>
<dbReference type="GO" id="GO:0003676">
    <property type="term" value="F:nucleic acid binding"/>
    <property type="evidence" value="ECO:0007669"/>
    <property type="project" value="InterPro"/>
</dbReference>
<gene>
    <name evidence="3" type="ORF">AURDEDRAFT_77525</name>
</gene>
<dbReference type="SUPFAM" id="SSF53098">
    <property type="entry name" value="Ribonuclease H-like"/>
    <property type="match status" value="1"/>
</dbReference>
<evidence type="ECO:0000313" key="3">
    <source>
        <dbReference type="EMBL" id="EJD32715.1"/>
    </source>
</evidence>
<dbReference type="eggNOG" id="KOG0017">
    <property type="taxonomic scope" value="Eukaryota"/>
</dbReference>
<dbReference type="KEGG" id="adl:AURDEDRAFT_77525"/>
<evidence type="ECO:0000313" key="4">
    <source>
        <dbReference type="Proteomes" id="UP000006514"/>
    </source>
</evidence>
<dbReference type="PANTHER" id="PTHR37984">
    <property type="entry name" value="PROTEIN CBG26694"/>
    <property type="match status" value="1"/>
</dbReference>
<keyword evidence="4" id="KW-1185">Reference proteome</keyword>
<dbReference type="InterPro" id="IPR041588">
    <property type="entry name" value="Integrase_H2C2"/>
</dbReference>
<feature type="region of interest" description="Disordered" evidence="1">
    <location>
        <begin position="333"/>
        <end position="359"/>
    </location>
</feature>
<dbReference type="InterPro" id="IPR036397">
    <property type="entry name" value="RNaseH_sf"/>
</dbReference>
<dbReference type="PANTHER" id="PTHR37984:SF5">
    <property type="entry name" value="PROTEIN NYNRIN-LIKE"/>
    <property type="match status" value="1"/>
</dbReference>
<evidence type="ECO:0000256" key="1">
    <source>
        <dbReference type="SAM" id="MobiDB-lite"/>
    </source>
</evidence>
<dbReference type="Gene3D" id="1.10.340.70">
    <property type="match status" value="1"/>
</dbReference>
<dbReference type="Pfam" id="PF17921">
    <property type="entry name" value="Integrase_H2C2"/>
    <property type="match status" value="1"/>
</dbReference>
<evidence type="ECO:0000259" key="2">
    <source>
        <dbReference type="Pfam" id="PF17921"/>
    </source>
</evidence>
<sequence>MRIAHDELGHKGYFPVRAHVRERYFWHDMDTDIRWYLRTCHQCQICLLGHQRIPQTVPFVPGLFFKCHIDVMLMSAVSEGKKAIAQGRCATTSYPEWRSFAKHGIRHIKISAYNSRANGLVERKHFDVRESLMKACGKKPNKWALKAHAVFWAERVTAKRHLGMSPYRMVHGCEPVLPLDFEQATWLVPPMQPPMSTEELIATRARQIEKRDEDIEAMRERVTQFRAKAAERMLRSYRGLKAPESVAPGTLVLVKNSRIELKHNRKPKPRWLGPFIVLRRHSGGSYILAELDSSVLVDRVAAARVRLYHARADVRYNVKQIVENAPKYVWERANAPQAVDDEEEVEDEEGEPPREESQA</sequence>
<name>J0WLQ0_AURST</name>
<protein>
    <recommendedName>
        <fullName evidence="2">Integrase zinc-binding domain-containing protein</fullName>
    </recommendedName>
</protein>
<feature type="domain" description="Integrase zinc-binding" evidence="2">
    <location>
        <begin position="2"/>
        <end position="44"/>
    </location>
</feature>
<reference evidence="4" key="1">
    <citation type="journal article" date="2012" name="Science">
        <title>The Paleozoic origin of enzymatic lignin decomposition reconstructed from 31 fungal genomes.</title>
        <authorList>
            <person name="Floudas D."/>
            <person name="Binder M."/>
            <person name="Riley R."/>
            <person name="Barry K."/>
            <person name="Blanchette R.A."/>
            <person name="Henrissat B."/>
            <person name="Martinez A.T."/>
            <person name="Otillar R."/>
            <person name="Spatafora J.W."/>
            <person name="Yadav J.S."/>
            <person name="Aerts A."/>
            <person name="Benoit I."/>
            <person name="Boyd A."/>
            <person name="Carlson A."/>
            <person name="Copeland A."/>
            <person name="Coutinho P.M."/>
            <person name="de Vries R.P."/>
            <person name="Ferreira P."/>
            <person name="Findley K."/>
            <person name="Foster B."/>
            <person name="Gaskell J."/>
            <person name="Glotzer D."/>
            <person name="Gorecki P."/>
            <person name="Heitman J."/>
            <person name="Hesse C."/>
            <person name="Hori C."/>
            <person name="Igarashi K."/>
            <person name="Jurgens J.A."/>
            <person name="Kallen N."/>
            <person name="Kersten P."/>
            <person name="Kohler A."/>
            <person name="Kuees U."/>
            <person name="Kumar T.K.A."/>
            <person name="Kuo A."/>
            <person name="LaButti K."/>
            <person name="Larrondo L.F."/>
            <person name="Lindquist E."/>
            <person name="Ling A."/>
            <person name="Lombard V."/>
            <person name="Lucas S."/>
            <person name="Lundell T."/>
            <person name="Martin R."/>
            <person name="McLaughlin D.J."/>
            <person name="Morgenstern I."/>
            <person name="Morin E."/>
            <person name="Murat C."/>
            <person name="Nagy L.G."/>
            <person name="Nolan M."/>
            <person name="Ohm R.A."/>
            <person name="Patyshakuliyeva A."/>
            <person name="Rokas A."/>
            <person name="Ruiz-Duenas F.J."/>
            <person name="Sabat G."/>
            <person name="Salamov A."/>
            <person name="Samejima M."/>
            <person name="Schmutz J."/>
            <person name="Slot J.C."/>
            <person name="St John F."/>
            <person name="Stenlid J."/>
            <person name="Sun H."/>
            <person name="Sun S."/>
            <person name="Syed K."/>
            <person name="Tsang A."/>
            <person name="Wiebenga A."/>
            <person name="Young D."/>
            <person name="Pisabarro A."/>
            <person name="Eastwood D.C."/>
            <person name="Martin F."/>
            <person name="Cullen D."/>
            <person name="Grigoriev I.V."/>
            <person name="Hibbett D.S."/>
        </authorList>
    </citation>
    <scope>NUCLEOTIDE SEQUENCE [LARGE SCALE GENOMIC DNA]</scope>
    <source>
        <strain evidence="4">TFB10046</strain>
    </source>
</reference>
<dbReference type="Proteomes" id="UP000006514">
    <property type="component" value="Unassembled WGS sequence"/>
</dbReference>
<dbReference type="EMBL" id="JH688714">
    <property type="protein sequence ID" value="EJD32715.1"/>
    <property type="molecule type" value="Genomic_DNA"/>
</dbReference>
<organism evidence="3 4">
    <name type="scientific">Auricularia subglabra (strain TFB-10046 / SS5)</name>
    <name type="common">White-rot fungus</name>
    <name type="synonym">Auricularia delicata (strain TFB10046)</name>
    <dbReference type="NCBI Taxonomy" id="717982"/>
    <lineage>
        <taxon>Eukaryota</taxon>
        <taxon>Fungi</taxon>
        <taxon>Dikarya</taxon>
        <taxon>Basidiomycota</taxon>
        <taxon>Agaricomycotina</taxon>
        <taxon>Agaricomycetes</taxon>
        <taxon>Auriculariales</taxon>
        <taxon>Auriculariaceae</taxon>
        <taxon>Auricularia</taxon>
    </lineage>
</organism>
<dbReference type="InterPro" id="IPR012337">
    <property type="entry name" value="RNaseH-like_sf"/>
</dbReference>
<dbReference type="OMA" id="CHLCQIC"/>
<dbReference type="InterPro" id="IPR050951">
    <property type="entry name" value="Retrovirus_Pol_polyprotein"/>
</dbReference>
<dbReference type="InParanoid" id="J0WLQ0"/>
<accession>J0WLQ0</accession>
<feature type="compositionally biased region" description="Acidic residues" evidence="1">
    <location>
        <begin position="339"/>
        <end position="350"/>
    </location>
</feature>
<proteinExistence type="predicted"/>
<dbReference type="AlphaFoldDB" id="J0WLQ0"/>